<feature type="region of interest" description="Disordered" evidence="1">
    <location>
        <begin position="137"/>
        <end position="161"/>
    </location>
</feature>
<evidence type="ECO:0000313" key="3">
    <source>
        <dbReference type="EMBL" id="RDI68422.1"/>
    </source>
</evidence>
<proteinExistence type="predicted"/>
<feature type="compositionally biased region" description="Low complexity" evidence="1">
    <location>
        <begin position="137"/>
        <end position="146"/>
    </location>
</feature>
<organism evidence="3 4">
    <name type="scientific">Nocardia pseudobrasiliensis</name>
    <dbReference type="NCBI Taxonomy" id="45979"/>
    <lineage>
        <taxon>Bacteria</taxon>
        <taxon>Bacillati</taxon>
        <taxon>Actinomycetota</taxon>
        <taxon>Actinomycetes</taxon>
        <taxon>Mycobacteriales</taxon>
        <taxon>Nocardiaceae</taxon>
        <taxon>Nocardia</taxon>
    </lineage>
</organism>
<feature type="compositionally biased region" description="Low complexity" evidence="1">
    <location>
        <begin position="59"/>
        <end position="70"/>
    </location>
</feature>
<feature type="signal peptide" evidence="2">
    <location>
        <begin position="1"/>
        <end position="27"/>
    </location>
</feature>
<feature type="region of interest" description="Disordered" evidence="1">
    <location>
        <begin position="59"/>
        <end position="123"/>
    </location>
</feature>
<keyword evidence="4" id="KW-1185">Reference proteome</keyword>
<sequence length="161" mass="14942">MNTFRKFTAAALLASGLAVSVTGLASAETTPAQPPVSTGSATWLPLLLGQILSGSAGPAKPAPAANAVAGETVPGQPPVSTGSAPGLPLLLGQILSGSASTPKPTGAETVATESGSASGSSLGGGVSGTGNIAGAPSTGSAGTGSALPLCVVNPTTPGCPK</sequence>
<dbReference type="AlphaFoldDB" id="A0A370ICG5"/>
<comment type="caution">
    <text evidence="3">The sequence shown here is derived from an EMBL/GenBank/DDBJ whole genome shotgun (WGS) entry which is preliminary data.</text>
</comment>
<name>A0A370ICG5_9NOCA</name>
<feature type="chain" id="PRO_5016680564" evidence="2">
    <location>
        <begin position="28"/>
        <end position="161"/>
    </location>
</feature>
<evidence type="ECO:0000256" key="2">
    <source>
        <dbReference type="SAM" id="SignalP"/>
    </source>
</evidence>
<reference evidence="3 4" key="1">
    <citation type="submission" date="2018-07" db="EMBL/GenBank/DDBJ databases">
        <title>Genomic Encyclopedia of Type Strains, Phase IV (KMG-IV): sequencing the most valuable type-strain genomes for metagenomic binning, comparative biology and taxonomic classification.</title>
        <authorList>
            <person name="Goeker M."/>
        </authorList>
    </citation>
    <scope>NUCLEOTIDE SEQUENCE [LARGE SCALE GENOMIC DNA]</scope>
    <source>
        <strain evidence="3 4">DSM 44290</strain>
    </source>
</reference>
<dbReference type="Proteomes" id="UP000254869">
    <property type="component" value="Unassembled WGS sequence"/>
</dbReference>
<dbReference type="EMBL" id="QQBC01000002">
    <property type="protein sequence ID" value="RDI68422.1"/>
    <property type="molecule type" value="Genomic_DNA"/>
</dbReference>
<evidence type="ECO:0000313" key="4">
    <source>
        <dbReference type="Proteomes" id="UP000254869"/>
    </source>
</evidence>
<evidence type="ECO:0000256" key="1">
    <source>
        <dbReference type="SAM" id="MobiDB-lite"/>
    </source>
</evidence>
<dbReference type="STRING" id="1210086.GCA_001613105_01399"/>
<protein>
    <submittedName>
        <fullName evidence="3">Uncharacterized protein</fullName>
    </submittedName>
</protein>
<gene>
    <name evidence="3" type="ORF">DFR76_102823</name>
</gene>
<dbReference type="RefSeq" id="WP_067993516.1">
    <property type="nucleotide sequence ID" value="NZ_QQBC01000002.1"/>
</dbReference>
<accession>A0A370ICG5</accession>
<keyword evidence="2" id="KW-0732">Signal</keyword>